<dbReference type="Pfam" id="PF25683">
    <property type="entry name" value="URGCP_GTPase"/>
    <property type="match status" value="1"/>
</dbReference>
<dbReference type="InterPro" id="IPR057365">
    <property type="entry name" value="URGCP"/>
</dbReference>
<keyword evidence="4" id="KW-1185">Reference proteome</keyword>
<dbReference type="InterPro" id="IPR027417">
    <property type="entry name" value="P-loop_NTPase"/>
</dbReference>
<accession>A0A1I8GK51</accession>
<dbReference type="GO" id="GO:0005525">
    <property type="term" value="F:GTP binding"/>
    <property type="evidence" value="ECO:0007669"/>
    <property type="project" value="InterPro"/>
</dbReference>
<dbReference type="InterPro" id="IPR052986">
    <property type="entry name" value="VLIG_GTPase"/>
</dbReference>
<dbReference type="Pfam" id="PF25496">
    <property type="entry name" value="URGCP"/>
    <property type="match status" value="1"/>
</dbReference>
<organism evidence="4 5">
    <name type="scientific">Macrostomum lignano</name>
    <dbReference type="NCBI Taxonomy" id="282301"/>
    <lineage>
        <taxon>Eukaryota</taxon>
        <taxon>Metazoa</taxon>
        <taxon>Spiralia</taxon>
        <taxon>Lophotrochozoa</taxon>
        <taxon>Platyhelminthes</taxon>
        <taxon>Rhabditophora</taxon>
        <taxon>Macrostomorpha</taxon>
        <taxon>Macrostomida</taxon>
        <taxon>Macrostomidae</taxon>
        <taxon>Macrostomum</taxon>
    </lineage>
</organism>
<dbReference type="SUPFAM" id="SSF52540">
    <property type="entry name" value="P-loop containing nucleoside triphosphate hydrolases"/>
    <property type="match status" value="1"/>
</dbReference>
<dbReference type="PANTHER" id="PTHR14819:SF25">
    <property type="entry name" value="CHROMOSOME UNDETERMINED SCAFFOLD_52, WHOLE GENOME SHOTGUN SEQUENCE"/>
    <property type="match status" value="1"/>
</dbReference>
<evidence type="ECO:0000313" key="4">
    <source>
        <dbReference type="Proteomes" id="UP000095280"/>
    </source>
</evidence>
<feature type="compositionally biased region" description="Basic residues" evidence="2">
    <location>
        <begin position="39"/>
        <end position="48"/>
    </location>
</feature>
<dbReference type="Proteomes" id="UP000095280">
    <property type="component" value="Unplaced"/>
</dbReference>
<evidence type="ECO:0000313" key="5">
    <source>
        <dbReference type="WBParaSite" id="maker-uti_cns_0002280-snap-gene-0.12-mRNA-1"/>
    </source>
</evidence>
<sequence length="1732" mass="198809">MAEGLIQDGETEEAAGLMETAEASRKISLSFCCFNVKARQSRRRRRHVAKDASSKNKTEEKGEAVAKDSSHEETEGKGEDVVKDSSHEETEGKGEDVVKDSSHEETEGKGEAVAKDASHEMTEEDSSGAFNDVVRLYSDSFQEPKKTEIDRLGWTVLRGLLAYDRTARDKSIAKKDTEPEAEDPFCDFESPDSLNPMDVLQACFLCCDPEVQQILCKALFTCKLAFPFIYSDREGQLTLSQWNLRDIVVEYRDCQGRYLETSLVSEHPFPVVCFARIGEIGTSKSKLLNSLLFKSSLDTFFHHDCNNGDVRRQCTNGLVEATVFLPSEGPSSTFSKAFVLANLRGDLLEHSKEFQAVAQVADIVVLMVEIKALESSEVLQAINILRHRQVLLIVFKKEDRLVKAEEIDFKSLPKEIIWAFRGMKSKNETQLLSEISKKLESLLAETEGLKLTALNQNASFETDECNHVLAESRTSAFKVIEHMNCSDSEMHEFKTKHLPLQAIWMEYSQLHKKENSSKAEKKDLQEIQRQKAEKRTTQIARCRNLSAFMKDFVQQLTNSCFKSEGGLPVQLLIQWEKLLFDEISRKKLPDLHRNRKDIRTQLQSIFQQKDTVSDAEDVEKCTSTELQKKFDYSLRQVEKTILEMSIGMENVFREVGQFFEATCSLNDTNKTFGCESEVLPEVFARLLLWGIPLEILDGDASNIPLTWVTSVLTHCKQLVGQKNILAVSVLGLQSSGKSTLLNTMFGLKFAVSAGRCTRGAFLQLVPVEPGSSKFDFVAVIDTEGLRAPELGLDKYRHDNELATLVLGLGDVTVINLKGENSAEIKDILQIVVHAFIRMKMANRMQDLRRRCIFVHQNVPAVGAKEKMMDQNCKMQEDLDKITREAAEGEKVASVRCFSDIISFDSDKDIFYMSDLWLGDPPMAPVNPGYSHKVTEIKTHILHCLDEKYKTFLGFDDFALRIKDLWTAIMSEDFVFSFRNSIEMKAYNLMESEFFDVKRRCDVQLNEWLTKTASIQLQKCTTSKSVHQTKERLKIELHRLQDNCETNGMDRLMKFFDENPYSEQTIQWKSNKANSLSEYVRSLGGEVTRKLEQFCDLQLLETEQKSKQSQWEKAIFIEARKAAEEMPEGCPDDEVEKKFESLWKKFLGDLPPERIEYGESVLSRIENFLRECYPKERQVIRDYLDQFNFEHCSGSRAEEISDLTEQQLFENDNNSFFEIRLKKRERAQQFGSTFTGGFIFSDPNENAKDEAKSELTEISNRVFRQVKTEVADISKSTRWFEETDASRVQKVVADGLNRELTDFKRATTTIIFEIKVVILALRYAYPHFVEFDQRFRDSCSIKAKTDKIKERIRNMFFNMVRRQSGAKIAADYVRDHLKKVIQDAINQRLKEKLKSKLIAEIGNGKFHLIVRILDDFSRKRKFKKILRYVVKSETAALNWLDEFIPEFLSQKPSSSDESRLLAAARELLEPILVVVTRADEKAHTESSGSLKQWIVKFCENVESELAVLPQDLETALPSNDSNIDLSDFTDFFRPAIEQIRVQTIEKYKVTTIYEVDRDSQGETLNRLVLKSFWGCTAQCPFCSEPCSKDDANHYENEKTPHTCIQHRPQGVKGTHEKDSKQLVFRNCELEVSCDGWSFRCIICRKHSVKTSSCAPEGEEVEKYHPYKNYKDFFPYWDIKPDPSNFGNKFWMWFCATFVKELGEYYKKPVDNLPVAWKSVSEKEALESLRSLRQ</sequence>
<comment type="similarity">
    <text evidence="1">Belongs to the TRAFAC class dynamin-like GTPase superfamily. Very large inducible GTPase (VLIG) family.</text>
</comment>
<proteinExistence type="inferred from homology"/>
<evidence type="ECO:0000259" key="3">
    <source>
        <dbReference type="PROSITE" id="PS51717"/>
    </source>
</evidence>
<protein>
    <submittedName>
        <fullName evidence="5">VLIG-type G domain-containing protein</fullName>
    </submittedName>
</protein>
<name>A0A1I8GK51_9PLAT</name>
<dbReference type="InterPro" id="IPR030383">
    <property type="entry name" value="G_VLIG_dom"/>
</dbReference>
<evidence type="ECO:0000256" key="2">
    <source>
        <dbReference type="SAM" id="MobiDB-lite"/>
    </source>
</evidence>
<feature type="region of interest" description="Disordered" evidence="2">
    <location>
        <begin position="39"/>
        <end position="127"/>
    </location>
</feature>
<dbReference type="WBParaSite" id="maker-uti_cns_0002280-snap-gene-0.12-mRNA-1">
    <property type="protein sequence ID" value="maker-uti_cns_0002280-snap-gene-0.12-mRNA-1"/>
    <property type="gene ID" value="maker-uti_cns_0002280-snap-gene-0.12"/>
</dbReference>
<evidence type="ECO:0000256" key="1">
    <source>
        <dbReference type="ARBA" id="ARBA00006828"/>
    </source>
</evidence>
<feature type="domain" description="VLIG-type G" evidence="3">
    <location>
        <begin position="721"/>
        <end position="962"/>
    </location>
</feature>
<reference evidence="5" key="1">
    <citation type="submission" date="2016-11" db="UniProtKB">
        <authorList>
            <consortium name="WormBaseParasite"/>
        </authorList>
    </citation>
    <scope>IDENTIFICATION</scope>
</reference>
<dbReference type="InterPro" id="IPR058641">
    <property type="entry name" value="GVIN1_dom"/>
</dbReference>
<dbReference type="Pfam" id="PF25974">
    <property type="entry name" value="URGCP_9th"/>
    <property type="match status" value="1"/>
</dbReference>
<dbReference type="PANTHER" id="PTHR14819">
    <property type="entry name" value="GTP-BINDING"/>
    <property type="match status" value="1"/>
</dbReference>
<dbReference type="PROSITE" id="PS51717">
    <property type="entry name" value="G_VLIG"/>
    <property type="match status" value="1"/>
</dbReference>
<feature type="compositionally biased region" description="Basic and acidic residues" evidence="2">
    <location>
        <begin position="49"/>
        <end position="121"/>
    </location>
</feature>
<dbReference type="Gene3D" id="3.40.50.300">
    <property type="entry name" value="P-loop containing nucleotide triphosphate hydrolases"/>
    <property type="match status" value="1"/>
</dbReference>